<protein>
    <submittedName>
        <fullName evidence="2">Integral membrane protein</fullName>
    </submittedName>
</protein>
<keyword evidence="3" id="KW-1185">Reference proteome</keyword>
<evidence type="ECO:0000256" key="1">
    <source>
        <dbReference type="SAM" id="MobiDB-lite"/>
    </source>
</evidence>
<dbReference type="OrthoDB" id="10360236at2759"/>
<evidence type="ECO:0000313" key="2">
    <source>
        <dbReference type="EMBL" id="KAI3556453.1"/>
    </source>
</evidence>
<proteinExistence type="predicted"/>
<sequence length="90" mass="9982">MRSPLMWTVAGGGSANFASKDEEGEDSLGGCAKRGMGCWIRYLTFTQSAKATNPVTLYTVGQGPAWWVVPSLGFLLKVCRKSMFYLLRYY</sequence>
<organism evidence="2 3">
    <name type="scientific">Colletotrichum abscissum</name>
    <dbReference type="NCBI Taxonomy" id="1671311"/>
    <lineage>
        <taxon>Eukaryota</taxon>
        <taxon>Fungi</taxon>
        <taxon>Dikarya</taxon>
        <taxon>Ascomycota</taxon>
        <taxon>Pezizomycotina</taxon>
        <taxon>Sordariomycetes</taxon>
        <taxon>Hypocreomycetidae</taxon>
        <taxon>Glomerellales</taxon>
        <taxon>Glomerellaceae</taxon>
        <taxon>Colletotrichum</taxon>
        <taxon>Colletotrichum acutatum species complex</taxon>
    </lineage>
</organism>
<name>A0A9P9XMY1_9PEZI</name>
<dbReference type="EMBL" id="SDAQ01000012">
    <property type="protein sequence ID" value="KAI3556453.1"/>
    <property type="molecule type" value="Genomic_DNA"/>
</dbReference>
<accession>A0A9P9XMY1</accession>
<evidence type="ECO:0000313" key="3">
    <source>
        <dbReference type="Proteomes" id="UP001056436"/>
    </source>
</evidence>
<dbReference type="AlphaFoldDB" id="A0A9P9XMY1"/>
<dbReference type="Proteomes" id="UP001056436">
    <property type="component" value="Unassembled WGS sequence"/>
</dbReference>
<feature type="region of interest" description="Disordered" evidence="1">
    <location>
        <begin position="1"/>
        <end position="24"/>
    </location>
</feature>
<comment type="caution">
    <text evidence="2">The sequence shown here is derived from an EMBL/GenBank/DDBJ whole genome shotgun (WGS) entry which is preliminary data.</text>
</comment>
<gene>
    <name evidence="2" type="ORF">CABS02_03313</name>
</gene>
<reference evidence="2" key="1">
    <citation type="submission" date="2019-01" db="EMBL/GenBank/DDBJ databases">
        <title>Colletotrichum abscissum LGMF1257.</title>
        <authorList>
            <person name="Baroncelli R."/>
        </authorList>
    </citation>
    <scope>NUCLEOTIDE SEQUENCE</scope>
    <source>
        <strain evidence="2">Ca142</strain>
    </source>
</reference>